<name>A0A6J6DCV9_9ZZZZ</name>
<dbReference type="Gene3D" id="3.40.50.300">
    <property type="entry name" value="P-loop containing nucleotide triphosphate hydrolases"/>
    <property type="match status" value="1"/>
</dbReference>
<dbReference type="EMBL" id="CAEZTO010000001">
    <property type="protein sequence ID" value="CAB4561154.1"/>
    <property type="molecule type" value="Genomic_DNA"/>
</dbReference>
<reference evidence="4" key="1">
    <citation type="submission" date="2020-05" db="EMBL/GenBank/DDBJ databases">
        <authorList>
            <person name="Chiriac C."/>
            <person name="Salcher M."/>
            <person name="Ghai R."/>
            <person name="Kavagutti S V."/>
        </authorList>
    </citation>
    <scope>NUCLEOTIDE SEQUENCE</scope>
</reference>
<dbReference type="InterPro" id="IPR001482">
    <property type="entry name" value="T2SS/T4SS_dom"/>
</dbReference>
<sequence>MQIAPLIDRSRELVRQRGLTAKQAVQTAIDEFAESSEQIVQEESLTSQIEVELLGYGVLQRYLDDQDIEEIWINKPGELHYFSKEGKQVVQLELSELTIQNLVRRLLRHSRRKLDRLTPYVDADLADGSRLHVVMPDVTRRNWAINIRKFSRTRISLSDLISKEALTTDQAGLLTSAVLGGKSILVSGATQAGKTTLLTALLNELGPGERIVSCEDTFEISLDHPDWVAMQTRPTSPEGDFEISLRELVKQALRMRPSRLVIGEVRGAEALDLLVALNSGIPGLGTIHARSAKGALEKLLTLPLLAGENITDRFLRLTIPTAIDLVVHCERSAAGTRKISEILKVRDEILA</sequence>
<dbReference type="InterPro" id="IPR027417">
    <property type="entry name" value="P-loop_NTPase"/>
</dbReference>
<feature type="domain" description="Bacterial type II secretion system protein E" evidence="2">
    <location>
        <begin position="56"/>
        <end position="309"/>
    </location>
</feature>
<gene>
    <name evidence="3" type="ORF">UFOPK1503_00456</name>
    <name evidence="4" type="ORF">UFOPK1693_00025</name>
</gene>
<evidence type="ECO:0000313" key="3">
    <source>
        <dbReference type="EMBL" id="CAB4543853.1"/>
    </source>
</evidence>
<dbReference type="PANTHER" id="PTHR30486:SF6">
    <property type="entry name" value="TYPE IV PILUS RETRACTATION ATPASE PILT"/>
    <property type="match status" value="1"/>
</dbReference>
<dbReference type="GO" id="GO:0016887">
    <property type="term" value="F:ATP hydrolysis activity"/>
    <property type="evidence" value="ECO:0007669"/>
    <property type="project" value="InterPro"/>
</dbReference>
<dbReference type="CDD" id="cd01130">
    <property type="entry name" value="VirB11-like_ATPase"/>
    <property type="match status" value="1"/>
</dbReference>
<evidence type="ECO:0000259" key="2">
    <source>
        <dbReference type="Pfam" id="PF00437"/>
    </source>
</evidence>
<comment type="similarity">
    <text evidence="1">Belongs to the GSP E family.</text>
</comment>
<protein>
    <submittedName>
        <fullName evidence="4">Unannotated protein</fullName>
    </submittedName>
</protein>
<evidence type="ECO:0000313" key="4">
    <source>
        <dbReference type="EMBL" id="CAB4561154.1"/>
    </source>
</evidence>
<dbReference type="InterPro" id="IPR050921">
    <property type="entry name" value="T4SS_GSP_E_ATPase"/>
</dbReference>
<dbReference type="Pfam" id="PF00437">
    <property type="entry name" value="T2SSE"/>
    <property type="match status" value="1"/>
</dbReference>
<dbReference type="SUPFAM" id="SSF52540">
    <property type="entry name" value="P-loop containing nucleoside triphosphate hydrolases"/>
    <property type="match status" value="1"/>
</dbReference>
<dbReference type="AlphaFoldDB" id="A0A6J6DCV9"/>
<organism evidence="4">
    <name type="scientific">freshwater metagenome</name>
    <dbReference type="NCBI Taxonomy" id="449393"/>
    <lineage>
        <taxon>unclassified sequences</taxon>
        <taxon>metagenomes</taxon>
        <taxon>ecological metagenomes</taxon>
    </lineage>
</organism>
<dbReference type="Gene3D" id="3.30.450.380">
    <property type="match status" value="1"/>
</dbReference>
<dbReference type="PANTHER" id="PTHR30486">
    <property type="entry name" value="TWITCHING MOTILITY PROTEIN PILT"/>
    <property type="match status" value="1"/>
</dbReference>
<accession>A0A6J6DCV9</accession>
<proteinExistence type="inferred from homology"/>
<dbReference type="EMBL" id="CAEZST010000005">
    <property type="protein sequence ID" value="CAB4543853.1"/>
    <property type="molecule type" value="Genomic_DNA"/>
</dbReference>
<evidence type="ECO:0000256" key="1">
    <source>
        <dbReference type="ARBA" id="ARBA00006611"/>
    </source>
</evidence>